<feature type="compositionally biased region" description="Polar residues" evidence="1">
    <location>
        <begin position="170"/>
        <end position="180"/>
    </location>
</feature>
<accession>A0A972VY50</accession>
<comment type="caution">
    <text evidence="2">The sequence shown here is derived from an EMBL/GenBank/DDBJ whole genome shotgun (WGS) entry which is preliminary data.</text>
</comment>
<protein>
    <recommendedName>
        <fullName evidence="4">Ribosomal protein L7/L12 C-terminal domain-containing protein</fullName>
    </recommendedName>
</protein>
<name>A0A972VY50_9GAMM</name>
<feature type="region of interest" description="Disordered" evidence="1">
    <location>
        <begin position="160"/>
        <end position="180"/>
    </location>
</feature>
<proteinExistence type="predicted"/>
<gene>
    <name evidence="2" type="ORF">HQ497_07470</name>
</gene>
<evidence type="ECO:0000256" key="1">
    <source>
        <dbReference type="SAM" id="MobiDB-lite"/>
    </source>
</evidence>
<feature type="non-terminal residue" evidence="2">
    <location>
        <position position="251"/>
    </location>
</feature>
<evidence type="ECO:0000313" key="3">
    <source>
        <dbReference type="Proteomes" id="UP000754644"/>
    </source>
</evidence>
<dbReference type="EMBL" id="JABMOJ010000280">
    <property type="protein sequence ID" value="NQV65187.1"/>
    <property type="molecule type" value="Genomic_DNA"/>
</dbReference>
<dbReference type="AlphaFoldDB" id="A0A972VY50"/>
<feature type="compositionally biased region" description="Low complexity" evidence="1">
    <location>
        <begin position="160"/>
        <end position="169"/>
    </location>
</feature>
<organism evidence="2 3">
    <name type="scientific">SAR86 cluster bacterium</name>
    <dbReference type="NCBI Taxonomy" id="2030880"/>
    <lineage>
        <taxon>Bacteria</taxon>
        <taxon>Pseudomonadati</taxon>
        <taxon>Pseudomonadota</taxon>
        <taxon>Gammaproteobacteria</taxon>
        <taxon>SAR86 cluster</taxon>
    </lineage>
</organism>
<dbReference type="Proteomes" id="UP000754644">
    <property type="component" value="Unassembled WGS sequence"/>
</dbReference>
<reference evidence="2" key="1">
    <citation type="submission" date="2020-05" db="EMBL/GenBank/DDBJ databases">
        <title>Sulfur intermediates as new biogeochemical hubs in an aquatic model microbial ecosystem.</title>
        <authorList>
            <person name="Vigneron A."/>
        </authorList>
    </citation>
    <scope>NUCLEOTIDE SEQUENCE</scope>
    <source>
        <strain evidence="2">Bin.250</strain>
    </source>
</reference>
<evidence type="ECO:0008006" key="4">
    <source>
        <dbReference type="Google" id="ProtNLM"/>
    </source>
</evidence>
<evidence type="ECO:0000313" key="2">
    <source>
        <dbReference type="EMBL" id="NQV65187.1"/>
    </source>
</evidence>
<sequence length="251" mass="26635">MQTKSSQKICSQAGFARFATTACAISPVNGQWPSSHEFQNQAESCAGCSMRPAGLLIHQRFDYPLIIPHRISARMDAITYAVVFSGGVMEGFAPVSVKAHIAKMLKVDAAKMANLFSGKPVVIKRTPDKTEALRYGHALRKIGADVSIKVLKTVPAKPAASDAAPASAPQRQNSLTNTFPEFSLAPNDGNLFDPAPARDPVQVDTSKIALAENEHSPLAPPRKQTPVNVDISGLSVLENDGSPLVPAANAV</sequence>